<protein>
    <recommendedName>
        <fullName evidence="4">DUF4878 domain-containing protein</fullName>
    </recommendedName>
</protein>
<feature type="transmembrane region" description="Helical" evidence="1">
    <location>
        <begin position="62"/>
        <end position="82"/>
    </location>
</feature>
<dbReference type="EMBL" id="FZNR01000022">
    <property type="protein sequence ID" value="SNS71635.1"/>
    <property type="molecule type" value="Genomic_DNA"/>
</dbReference>
<dbReference type="Proteomes" id="UP000198415">
    <property type="component" value="Unassembled WGS sequence"/>
</dbReference>
<dbReference type="OrthoDB" id="5181884at2"/>
<keyword evidence="1" id="KW-0812">Transmembrane</keyword>
<gene>
    <name evidence="2" type="ORF">SAMN06264365_12233</name>
</gene>
<dbReference type="AlphaFoldDB" id="A0A239GRX8"/>
<keyword evidence="3" id="KW-1185">Reference proteome</keyword>
<keyword evidence="1" id="KW-1133">Transmembrane helix</keyword>
<dbReference type="RefSeq" id="WP_089297835.1">
    <property type="nucleotide sequence ID" value="NZ_BOMU01000100.1"/>
</dbReference>
<name>A0A239GRX8_9ACTN</name>
<evidence type="ECO:0008006" key="4">
    <source>
        <dbReference type="Google" id="ProtNLM"/>
    </source>
</evidence>
<organism evidence="2 3">
    <name type="scientific">Actinoplanes regularis</name>
    <dbReference type="NCBI Taxonomy" id="52697"/>
    <lineage>
        <taxon>Bacteria</taxon>
        <taxon>Bacillati</taxon>
        <taxon>Actinomycetota</taxon>
        <taxon>Actinomycetes</taxon>
        <taxon>Micromonosporales</taxon>
        <taxon>Micromonosporaceae</taxon>
        <taxon>Actinoplanes</taxon>
    </lineage>
</organism>
<proteinExistence type="predicted"/>
<evidence type="ECO:0000256" key="1">
    <source>
        <dbReference type="SAM" id="Phobius"/>
    </source>
</evidence>
<keyword evidence="1" id="KW-0472">Membrane</keyword>
<reference evidence="2 3" key="1">
    <citation type="submission" date="2017-06" db="EMBL/GenBank/DDBJ databases">
        <authorList>
            <person name="Kim H.J."/>
            <person name="Triplett B.A."/>
        </authorList>
    </citation>
    <scope>NUCLEOTIDE SEQUENCE [LARGE SCALE GENOMIC DNA]</scope>
    <source>
        <strain evidence="2 3">DSM 43151</strain>
    </source>
</reference>
<evidence type="ECO:0000313" key="2">
    <source>
        <dbReference type="EMBL" id="SNS71635.1"/>
    </source>
</evidence>
<evidence type="ECO:0000313" key="3">
    <source>
        <dbReference type="Proteomes" id="UP000198415"/>
    </source>
</evidence>
<sequence>MEKVLCFRCGGDIPTDQQWCVYCAAPVVAAAAPPVSPAPAAPFPGPSLTFDSAPSGTRRTSVVLILAVAGLLLVAGGIVTVVTQLRGDSPRAAAEHYFDALADGDASAALDLVSSGGQIDSGRYPLLSDAALEEKRYRPRDVEVGDAVDAGSQFGTAAQTVQVSYRAGDRTVDQDVVAVEEDGSWRLRLPFVLLAVVGQRGRQVTVNGIGLGGAERATAAFPGAYEAVAAGNALLAESRATAVAQANGVVEQVAPLQFGVPDLAPGAQQNIQGQARTALDECAQSARARPPNCPFGLNVPGTDVTVQWSITTYPLVSVRTDSVMWFSGAAVQLVDDGTGRVHWNADYTDLGGKKKSQSGELSFRINGNAQATPTGIQVSLI</sequence>
<accession>A0A239GRX8</accession>